<dbReference type="RefSeq" id="WP_151125842.1">
    <property type="nucleotide sequence ID" value="NZ_CP088081.1"/>
</dbReference>
<dbReference type="GO" id="GO:0016151">
    <property type="term" value="F:nickel cation binding"/>
    <property type="evidence" value="ECO:0007669"/>
    <property type="project" value="UniProtKB-UniRule"/>
</dbReference>
<dbReference type="OrthoDB" id="288014at2"/>
<protein>
    <recommendedName>
        <fullName evidence="5">Hydrogenase maturation factor HypA</fullName>
    </recommendedName>
</protein>
<organism evidence="6 7">
    <name type="scientific">Ideonella dechloratans</name>
    <dbReference type="NCBI Taxonomy" id="36863"/>
    <lineage>
        <taxon>Bacteria</taxon>
        <taxon>Pseudomonadati</taxon>
        <taxon>Pseudomonadota</taxon>
        <taxon>Betaproteobacteria</taxon>
        <taxon>Burkholderiales</taxon>
        <taxon>Sphaerotilaceae</taxon>
        <taxon>Ideonella</taxon>
    </lineage>
</organism>
<dbReference type="GO" id="GO:0008270">
    <property type="term" value="F:zinc ion binding"/>
    <property type="evidence" value="ECO:0007669"/>
    <property type="project" value="UniProtKB-UniRule"/>
</dbReference>
<dbReference type="PANTHER" id="PTHR34535:SF3">
    <property type="entry name" value="HYDROGENASE MATURATION FACTOR HYPA"/>
    <property type="match status" value="1"/>
</dbReference>
<dbReference type="InterPro" id="IPR020538">
    <property type="entry name" value="Hydgase_Ni_incorp_HypA/HybF_CS"/>
</dbReference>
<dbReference type="Pfam" id="PF01155">
    <property type="entry name" value="HypA"/>
    <property type="match status" value="1"/>
</dbReference>
<evidence type="ECO:0000313" key="6">
    <source>
        <dbReference type="EMBL" id="KAB0573990.1"/>
    </source>
</evidence>
<feature type="binding site" evidence="5">
    <location>
        <position position="92"/>
    </location>
    <ligand>
        <name>Zn(2+)</name>
        <dbReference type="ChEBI" id="CHEBI:29105"/>
    </ligand>
</feature>
<name>A0A643FA70_IDEDE</name>
<evidence type="ECO:0000313" key="7">
    <source>
        <dbReference type="Proteomes" id="UP000430120"/>
    </source>
</evidence>
<keyword evidence="7" id="KW-1185">Reference proteome</keyword>
<evidence type="ECO:0000256" key="5">
    <source>
        <dbReference type="HAMAP-Rule" id="MF_00213"/>
    </source>
</evidence>
<dbReference type="NCBIfam" id="TIGR00100">
    <property type="entry name" value="hypA"/>
    <property type="match status" value="1"/>
</dbReference>
<dbReference type="AlphaFoldDB" id="A0A643FA70"/>
<dbReference type="PIRSF" id="PIRSF004761">
    <property type="entry name" value="Hydrgn_mat_HypA"/>
    <property type="match status" value="1"/>
</dbReference>
<reference evidence="6 7" key="1">
    <citation type="submission" date="2019-09" db="EMBL/GenBank/DDBJ databases">
        <title>Draft genome sequences of 48 bacterial type strains from the CCUG.</title>
        <authorList>
            <person name="Tunovic T."/>
            <person name="Pineiro-Iglesias B."/>
            <person name="Unosson C."/>
            <person name="Inganas E."/>
            <person name="Ohlen M."/>
            <person name="Cardew S."/>
            <person name="Jensie-Markopoulos S."/>
            <person name="Salva-Serra F."/>
            <person name="Jaen-Luchoro D."/>
            <person name="Karlsson R."/>
            <person name="Svensson-Stadler L."/>
            <person name="Chun J."/>
            <person name="Moore E."/>
        </authorList>
    </citation>
    <scope>NUCLEOTIDE SEQUENCE [LARGE SCALE GENOMIC DNA]</scope>
    <source>
        <strain evidence="6 7">CCUG 30977</strain>
    </source>
</reference>
<comment type="caution">
    <text evidence="6">The sequence shown here is derived from an EMBL/GenBank/DDBJ whole genome shotgun (WGS) entry which is preliminary data.</text>
</comment>
<proteinExistence type="inferred from homology"/>
<dbReference type="HAMAP" id="MF_00213">
    <property type="entry name" value="HypA_HybF"/>
    <property type="match status" value="1"/>
</dbReference>
<evidence type="ECO:0000256" key="2">
    <source>
        <dbReference type="ARBA" id="ARBA00022596"/>
    </source>
</evidence>
<feature type="binding site" evidence="5">
    <location>
        <position position="89"/>
    </location>
    <ligand>
        <name>Zn(2+)</name>
        <dbReference type="ChEBI" id="CHEBI:29105"/>
    </ligand>
</feature>
<evidence type="ECO:0000256" key="3">
    <source>
        <dbReference type="ARBA" id="ARBA00022723"/>
    </source>
</evidence>
<evidence type="ECO:0000256" key="4">
    <source>
        <dbReference type="ARBA" id="ARBA00022833"/>
    </source>
</evidence>
<accession>A0A643FA70</accession>
<gene>
    <name evidence="5 6" type="primary">hypA</name>
    <name evidence="6" type="ORF">F7Q92_20050</name>
</gene>
<dbReference type="Gene3D" id="3.30.2320.80">
    <property type="match status" value="1"/>
</dbReference>
<keyword evidence="3 5" id="KW-0479">Metal-binding</keyword>
<sequence>MHEMSLAGGILRVVEQTAEREGFTRVQQLTLEAGALAGVEVRALRFALEALAPGSALEGAEIVIQEPPGQAWCMRCGTTVAIQTRADPCPHCGGFQLQPTGGTELRVVDLLVQD</sequence>
<dbReference type="Proteomes" id="UP000430120">
    <property type="component" value="Unassembled WGS sequence"/>
</dbReference>
<dbReference type="EMBL" id="VZPB01000082">
    <property type="protein sequence ID" value="KAB0573990.1"/>
    <property type="molecule type" value="Genomic_DNA"/>
</dbReference>
<comment type="function">
    <text evidence="5">Involved in the maturation of [NiFe] hydrogenases. Required for nickel insertion into the metal center of the hydrogenase.</text>
</comment>
<feature type="binding site" evidence="5">
    <location>
        <position position="2"/>
    </location>
    <ligand>
        <name>Ni(2+)</name>
        <dbReference type="ChEBI" id="CHEBI:49786"/>
    </ligand>
</feature>
<dbReference type="GO" id="GO:0051604">
    <property type="term" value="P:protein maturation"/>
    <property type="evidence" value="ECO:0007669"/>
    <property type="project" value="InterPro"/>
</dbReference>
<keyword evidence="2 5" id="KW-0533">Nickel</keyword>
<dbReference type="InterPro" id="IPR000688">
    <property type="entry name" value="HypA/HybF"/>
</dbReference>
<keyword evidence="4 5" id="KW-0862">Zinc</keyword>
<feature type="binding site" evidence="5">
    <location>
        <position position="76"/>
    </location>
    <ligand>
        <name>Zn(2+)</name>
        <dbReference type="ChEBI" id="CHEBI:29105"/>
    </ligand>
</feature>
<evidence type="ECO:0000256" key="1">
    <source>
        <dbReference type="ARBA" id="ARBA00010748"/>
    </source>
</evidence>
<dbReference type="PROSITE" id="PS01249">
    <property type="entry name" value="HYPA"/>
    <property type="match status" value="1"/>
</dbReference>
<comment type="similarity">
    <text evidence="1 5">Belongs to the HypA/HybF family.</text>
</comment>
<dbReference type="PANTHER" id="PTHR34535">
    <property type="entry name" value="HYDROGENASE MATURATION FACTOR HYPA"/>
    <property type="match status" value="1"/>
</dbReference>
<feature type="binding site" evidence="5">
    <location>
        <position position="73"/>
    </location>
    <ligand>
        <name>Zn(2+)</name>
        <dbReference type="ChEBI" id="CHEBI:29105"/>
    </ligand>
</feature>